<accession>A0ABT9BSI0</accession>
<dbReference type="EMBL" id="JAUQUB010000002">
    <property type="protein sequence ID" value="MDO7882746.1"/>
    <property type="molecule type" value="Genomic_DNA"/>
</dbReference>
<evidence type="ECO:0000313" key="1">
    <source>
        <dbReference type="EMBL" id="MDO7882746.1"/>
    </source>
</evidence>
<dbReference type="RefSeq" id="WP_305003179.1">
    <property type="nucleotide sequence ID" value="NZ_JAUQUB010000002.1"/>
</dbReference>
<gene>
    <name evidence="1" type="ORF">Q5716_10970</name>
</gene>
<dbReference type="Proteomes" id="UP001241072">
    <property type="component" value="Unassembled WGS sequence"/>
</dbReference>
<reference evidence="1 2" key="1">
    <citation type="submission" date="2023-07" db="EMBL/GenBank/DDBJ databases">
        <title>Protaetiibacter sp. nov WY-16 isolated from soil.</title>
        <authorList>
            <person name="Liu B."/>
            <person name="Wan Y."/>
        </authorList>
    </citation>
    <scope>NUCLEOTIDE SEQUENCE [LARGE SCALE GENOMIC DNA]</scope>
    <source>
        <strain evidence="1 2">WY-16</strain>
    </source>
</reference>
<evidence type="ECO:0000313" key="2">
    <source>
        <dbReference type="Proteomes" id="UP001241072"/>
    </source>
</evidence>
<comment type="caution">
    <text evidence="1">The sequence shown here is derived from an EMBL/GenBank/DDBJ whole genome shotgun (WGS) entry which is preliminary data.</text>
</comment>
<protein>
    <submittedName>
        <fullName evidence="1">Uncharacterized protein</fullName>
    </submittedName>
</protein>
<proteinExistence type="predicted"/>
<sequence length="132" mass="14449">MDSLESITVTAFDTHWEARFGLHYDILRSGDSLVFGLETESGSRELTVRVERGRVVDVAVWDAQRTRRVALPFESAVLGARELVCVVPASLLAPERARARVMLNGALAGLASVQWARDDSASDHDERVLASA</sequence>
<name>A0ABT9BSI0_9MICO</name>
<keyword evidence="2" id="KW-1185">Reference proteome</keyword>
<organism evidence="1 2">
    <name type="scientific">Antiquaquibacter soli</name>
    <dbReference type="NCBI Taxonomy" id="3064523"/>
    <lineage>
        <taxon>Bacteria</taxon>
        <taxon>Bacillati</taxon>
        <taxon>Actinomycetota</taxon>
        <taxon>Actinomycetes</taxon>
        <taxon>Micrococcales</taxon>
        <taxon>Microbacteriaceae</taxon>
        <taxon>Antiquaquibacter</taxon>
    </lineage>
</organism>